<evidence type="ECO:0000313" key="1">
    <source>
        <dbReference type="EMBL" id="NES09647.1"/>
    </source>
</evidence>
<dbReference type="RefSeq" id="WP_163934431.1">
    <property type="nucleotide sequence ID" value="NZ_BMQU01000014.1"/>
</dbReference>
<dbReference type="AlphaFoldDB" id="A0A6I5RP00"/>
<comment type="caution">
    <text evidence="1">The sequence shown here is derived from an EMBL/GenBank/DDBJ whole genome shotgun (WGS) entry which is preliminary data.</text>
</comment>
<dbReference type="Proteomes" id="UP000471751">
    <property type="component" value="Unassembled WGS sequence"/>
</dbReference>
<sequence length="112" mass="12786">MKEATQHLALYIRALHGAESTVCVRDYSVSSNSTVDEGLEVTEHILTATFTDGVVIRRTLEQDRLPVCENTCPECWIIYEVLECPVDQFTVSPAHMTFNSTCREAWWMTYHS</sequence>
<name>A0A6I5RP00_9PSED</name>
<protein>
    <submittedName>
        <fullName evidence="1">Uncharacterized protein</fullName>
    </submittedName>
</protein>
<accession>A0A6I5RP00</accession>
<keyword evidence="2" id="KW-1185">Reference proteome</keyword>
<organism evidence="1 2">
    <name type="scientific">Pseudomonas laurentiana</name>
    <dbReference type="NCBI Taxonomy" id="2364649"/>
    <lineage>
        <taxon>Bacteria</taxon>
        <taxon>Pseudomonadati</taxon>
        <taxon>Pseudomonadota</taxon>
        <taxon>Gammaproteobacteria</taxon>
        <taxon>Pseudomonadales</taxon>
        <taxon>Pseudomonadaceae</taxon>
        <taxon>Pseudomonas</taxon>
    </lineage>
</organism>
<gene>
    <name evidence="1" type="ORF">G3O07_07735</name>
</gene>
<proteinExistence type="predicted"/>
<evidence type="ECO:0000313" key="2">
    <source>
        <dbReference type="Proteomes" id="UP000471751"/>
    </source>
</evidence>
<dbReference type="EMBL" id="JAAHBT010000065">
    <property type="protein sequence ID" value="NES09647.1"/>
    <property type="molecule type" value="Genomic_DNA"/>
</dbReference>
<reference evidence="1 2" key="1">
    <citation type="submission" date="2020-02" db="EMBL/GenBank/DDBJ databases">
        <title>Broccoli isolated Pseudomonas sp.</title>
        <authorList>
            <person name="Fujikawa T."/>
            <person name="Sawada H."/>
        </authorList>
    </citation>
    <scope>NUCLEOTIDE SEQUENCE [LARGE SCALE GENOMIC DNA]</scope>
    <source>
        <strain evidence="1 2">JCM 32154</strain>
    </source>
</reference>